<organism evidence="1">
    <name type="scientific">bioreactor metagenome</name>
    <dbReference type="NCBI Taxonomy" id="1076179"/>
    <lineage>
        <taxon>unclassified sequences</taxon>
        <taxon>metagenomes</taxon>
        <taxon>ecological metagenomes</taxon>
    </lineage>
</organism>
<dbReference type="InterPro" id="IPR003775">
    <property type="entry name" value="Flagellar_assembly_factor_FliW"/>
</dbReference>
<protein>
    <submittedName>
        <fullName evidence="1">Flagellar assembly factor FliW</fullName>
    </submittedName>
</protein>
<keyword evidence="1" id="KW-0282">Flagellum</keyword>
<evidence type="ECO:0000313" key="1">
    <source>
        <dbReference type="EMBL" id="MPN55937.1"/>
    </source>
</evidence>
<dbReference type="GO" id="GO:0044780">
    <property type="term" value="P:bacterial-type flagellum assembly"/>
    <property type="evidence" value="ECO:0007669"/>
    <property type="project" value="InterPro"/>
</dbReference>
<proteinExistence type="predicted"/>
<dbReference type="SUPFAM" id="SSF141457">
    <property type="entry name" value="BH3618-like"/>
    <property type="match status" value="1"/>
</dbReference>
<gene>
    <name evidence="1" type="primary">fliW_23</name>
    <name evidence="1" type="ORF">SDC9_203621</name>
</gene>
<dbReference type="AlphaFoldDB" id="A0A645IXR5"/>
<name>A0A645IXR5_9ZZZZ</name>
<dbReference type="Gene3D" id="2.30.290.10">
    <property type="entry name" value="BH3618-like"/>
    <property type="match status" value="1"/>
</dbReference>
<keyword evidence="1" id="KW-0966">Cell projection</keyword>
<reference evidence="1" key="1">
    <citation type="submission" date="2019-08" db="EMBL/GenBank/DDBJ databases">
        <authorList>
            <person name="Kucharzyk K."/>
            <person name="Murdoch R.W."/>
            <person name="Higgins S."/>
            <person name="Loffler F."/>
        </authorList>
    </citation>
    <scope>NUCLEOTIDE SEQUENCE</scope>
</reference>
<sequence>MTCLGAISREELTYYAIAVISDDIGKTTVNLRSPVAVSFSAGLAAQVVLENDYPMRYPIFKEDGGLD</sequence>
<dbReference type="Pfam" id="PF02623">
    <property type="entry name" value="FliW"/>
    <property type="match status" value="1"/>
</dbReference>
<accession>A0A645IXR5</accession>
<comment type="caution">
    <text evidence="1">The sequence shown here is derived from an EMBL/GenBank/DDBJ whole genome shotgun (WGS) entry which is preliminary data.</text>
</comment>
<dbReference type="EMBL" id="VSSQ01125704">
    <property type="protein sequence ID" value="MPN55937.1"/>
    <property type="molecule type" value="Genomic_DNA"/>
</dbReference>
<keyword evidence="1" id="KW-0969">Cilium</keyword>
<dbReference type="InterPro" id="IPR024046">
    <property type="entry name" value="Flagellar_assmbl_FliW_dom_sf"/>
</dbReference>